<evidence type="ECO:0000256" key="1">
    <source>
        <dbReference type="SAM" id="MobiDB-lite"/>
    </source>
</evidence>
<sequence>MSMVRSVPPSWFSTAANRMHLSVDLSRQTSAAAETTVRPQKFRRSPRGNRVSALWFGTTPRSQRCDPVDTAAPDSPF</sequence>
<evidence type="ECO:0000313" key="3">
    <source>
        <dbReference type="Proteomes" id="UP000046122"/>
    </source>
</evidence>
<dbReference type="EMBL" id="CCNE01000001">
    <property type="protein sequence ID" value="CDX48925.1"/>
    <property type="molecule type" value="Genomic_DNA"/>
</dbReference>
<feature type="region of interest" description="Disordered" evidence="1">
    <location>
        <begin position="58"/>
        <end position="77"/>
    </location>
</feature>
<gene>
    <name evidence="2" type="ORF">MPL3365_10114</name>
</gene>
<accession>A0A090FZZ6</accession>
<proteinExistence type="predicted"/>
<dbReference type="AlphaFoldDB" id="A0A090FZZ6"/>
<dbReference type="Proteomes" id="UP000046122">
    <property type="component" value="Unassembled WGS sequence"/>
</dbReference>
<reference evidence="2 3" key="1">
    <citation type="submission" date="2014-08" db="EMBL/GenBank/DDBJ databases">
        <authorList>
            <person name="Moulin Lionel"/>
        </authorList>
    </citation>
    <scope>NUCLEOTIDE SEQUENCE [LARGE SCALE GENOMIC DNA]</scope>
</reference>
<evidence type="ECO:0000313" key="2">
    <source>
        <dbReference type="EMBL" id="CDX48925.1"/>
    </source>
</evidence>
<organism evidence="2 3">
    <name type="scientific">Mesorhizobium plurifarium</name>
    <dbReference type="NCBI Taxonomy" id="69974"/>
    <lineage>
        <taxon>Bacteria</taxon>
        <taxon>Pseudomonadati</taxon>
        <taxon>Pseudomonadota</taxon>
        <taxon>Alphaproteobacteria</taxon>
        <taxon>Hyphomicrobiales</taxon>
        <taxon>Phyllobacteriaceae</taxon>
        <taxon>Mesorhizobium</taxon>
    </lineage>
</organism>
<name>A0A090FZZ6_MESPL</name>
<protein>
    <submittedName>
        <fullName evidence="2">Uncharacterized protein</fullName>
    </submittedName>
</protein>
<feature type="region of interest" description="Disordered" evidence="1">
    <location>
        <begin position="27"/>
        <end position="53"/>
    </location>
</feature>